<dbReference type="Proteomes" id="UP000199589">
    <property type="component" value="Unassembled WGS sequence"/>
</dbReference>
<dbReference type="PANTHER" id="PTHR37816">
    <property type="entry name" value="YALI0E33011P"/>
    <property type="match status" value="1"/>
</dbReference>
<reference evidence="2" key="1">
    <citation type="submission" date="2016-10" db="EMBL/GenBank/DDBJ databases">
        <authorList>
            <person name="Varghese N."/>
            <person name="Submissions S."/>
        </authorList>
    </citation>
    <scope>NUCLEOTIDE SEQUENCE [LARGE SCALE GENOMIC DNA]</scope>
    <source>
        <strain evidence="2">DSM 16108</strain>
    </source>
</reference>
<evidence type="ECO:0000313" key="2">
    <source>
        <dbReference type="Proteomes" id="UP000199589"/>
    </source>
</evidence>
<dbReference type="InterPro" id="IPR027417">
    <property type="entry name" value="P-loop_NTPase"/>
</dbReference>
<proteinExistence type="predicted"/>
<keyword evidence="1" id="KW-0808">Transferase</keyword>
<name>A0A1I4BLU6_9LACT</name>
<sequence length="164" mass="19243">MQKILVIGSPGSGKSTFAVQLSKQLDLPVIHLDKLNWIDDKNTLNPAGFDELLEKVLKKDSWIIDGNYSRTLSKRLDYADTVIWLDLPKTICIYRIWKRYIKGKMTKSRTYGNPIKLEPGFVKFVWNFNHTNRPIILKILNENKHKKVIILKNQFEIEEIKKQF</sequence>
<keyword evidence="1" id="KW-0418">Kinase</keyword>
<dbReference type="EMBL" id="FOSJ01000075">
    <property type="protein sequence ID" value="SFK68959.1"/>
    <property type="molecule type" value="Genomic_DNA"/>
</dbReference>
<dbReference type="GO" id="GO:0016301">
    <property type="term" value="F:kinase activity"/>
    <property type="evidence" value="ECO:0007669"/>
    <property type="project" value="UniProtKB-KW"/>
</dbReference>
<keyword evidence="2" id="KW-1185">Reference proteome</keyword>
<evidence type="ECO:0000313" key="1">
    <source>
        <dbReference type="EMBL" id="SFK68959.1"/>
    </source>
</evidence>
<dbReference type="RefSeq" id="WP_072694206.1">
    <property type="nucleotide sequence ID" value="NZ_FOSJ01000075.1"/>
</dbReference>
<protein>
    <submittedName>
        <fullName evidence="1">Adenylate kinase</fullName>
    </submittedName>
</protein>
<dbReference type="AlphaFoldDB" id="A0A1I4BLU6"/>
<accession>A0A1I4BLU6</accession>
<dbReference type="InterPro" id="IPR052922">
    <property type="entry name" value="Cytidylate_Kinase-2"/>
</dbReference>
<dbReference type="OrthoDB" id="1201990at2"/>
<gene>
    <name evidence="1" type="ORF">SAMN04488569_10751</name>
</gene>
<dbReference type="SUPFAM" id="SSF52540">
    <property type="entry name" value="P-loop containing nucleoside triphosphate hydrolases"/>
    <property type="match status" value="1"/>
</dbReference>
<dbReference type="Gene3D" id="3.40.50.300">
    <property type="entry name" value="P-loop containing nucleotide triphosphate hydrolases"/>
    <property type="match status" value="1"/>
</dbReference>
<dbReference type="PANTHER" id="PTHR37816:SF3">
    <property type="entry name" value="MODULATES DNA TOPOLOGY"/>
    <property type="match status" value="1"/>
</dbReference>
<organism evidence="1 2">
    <name type="scientific">Marinilactibacillus piezotolerans</name>
    <dbReference type="NCBI Taxonomy" id="258723"/>
    <lineage>
        <taxon>Bacteria</taxon>
        <taxon>Bacillati</taxon>
        <taxon>Bacillota</taxon>
        <taxon>Bacilli</taxon>
        <taxon>Lactobacillales</taxon>
        <taxon>Carnobacteriaceae</taxon>
        <taxon>Marinilactibacillus</taxon>
    </lineage>
</organism>